<dbReference type="InterPro" id="IPR002508">
    <property type="entry name" value="MurNAc-LAA_cat"/>
</dbReference>
<dbReference type="OrthoDB" id="9806267at2"/>
<keyword evidence="4" id="KW-1133">Transmembrane helix</keyword>
<dbReference type="CDD" id="cd02696">
    <property type="entry name" value="MurNAc-LAA"/>
    <property type="match status" value="1"/>
</dbReference>
<comment type="caution">
    <text evidence="6">The sequence shown here is derived from an EMBL/GenBank/DDBJ whole genome shotgun (WGS) entry which is preliminary data.</text>
</comment>
<evidence type="ECO:0000256" key="1">
    <source>
        <dbReference type="ARBA" id="ARBA00001561"/>
    </source>
</evidence>
<dbReference type="Pfam" id="PF11741">
    <property type="entry name" value="AMIN"/>
    <property type="match status" value="1"/>
</dbReference>
<evidence type="ECO:0000259" key="5">
    <source>
        <dbReference type="SMART" id="SM00646"/>
    </source>
</evidence>
<sequence>MKDLAFSGAIAIDQTLKKATTSDMRRYGYCKLVNTKQLNMNPMKTYLLPIFYAMLITISCGAQVYAQQAWVGRTTGDLPYIEYSDGMVRLGADKMTFIDTGVRVMVVDSVENRYKIKLSKNWQAYIPKHFVSLSTPLSDSVTSDDILSGPWHLSAKDNYDVLTISLPDRLPYRSFQLVEPNIIIVDVFGVISNTTWITQLKKARIVKNVYREQLESDVYRIHIDLEGKQNWGYSIDYDNKALRISVKHAPTKKGIKNLFIAIDAGHGGNSKGVVSPNGSEEKVYALRFAKELQTLLHKKGVKNVYLTRAEDIDIATTDRVLKLRTVKPDLLISLHLNASSKTEVKGVSTYYHHNGSRAVSKYILDEMLDLGLNEFGLIGNFNFLLNSPTEYPNSLVEIAFLSNPEDEQRILDEKFHKQTADKIYKGIVRWLKEVQ</sequence>
<dbReference type="GO" id="GO:0009253">
    <property type="term" value="P:peptidoglycan catabolic process"/>
    <property type="evidence" value="ECO:0007669"/>
    <property type="project" value="InterPro"/>
</dbReference>
<protein>
    <recommendedName>
        <fullName evidence="2">N-acetylmuramoyl-L-alanine amidase</fullName>
        <ecNumber evidence="2">3.5.1.28</ecNumber>
    </recommendedName>
</protein>
<dbReference type="EC" id="3.5.1.28" evidence="2"/>
<evidence type="ECO:0000256" key="3">
    <source>
        <dbReference type="ARBA" id="ARBA00022801"/>
    </source>
</evidence>
<evidence type="ECO:0000256" key="4">
    <source>
        <dbReference type="SAM" id="Phobius"/>
    </source>
</evidence>
<dbReference type="GO" id="GO:0030288">
    <property type="term" value="C:outer membrane-bounded periplasmic space"/>
    <property type="evidence" value="ECO:0007669"/>
    <property type="project" value="TreeGrafter"/>
</dbReference>
<dbReference type="PANTHER" id="PTHR30404:SF0">
    <property type="entry name" value="N-ACETYLMURAMOYL-L-ALANINE AMIDASE AMIC"/>
    <property type="match status" value="1"/>
</dbReference>
<dbReference type="SUPFAM" id="SSF53187">
    <property type="entry name" value="Zn-dependent exopeptidases"/>
    <property type="match status" value="1"/>
</dbReference>
<feature type="domain" description="MurNAc-LAA" evidence="5">
    <location>
        <begin position="320"/>
        <end position="428"/>
    </location>
</feature>
<dbReference type="Pfam" id="PF01520">
    <property type="entry name" value="Amidase_3"/>
    <property type="match status" value="1"/>
</dbReference>
<dbReference type="Gene3D" id="3.40.630.40">
    <property type="entry name" value="Zn-dependent exopeptidases"/>
    <property type="match status" value="1"/>
</dbReference>
<comment type="catalytic activity">
    <reaction evidence="1">
        <text>Hydrolyzes the link between N-acetylmuramoyl residues and L-amino acid residues in certain cell-wall glycopeptides.</text>
        <dbReference type="EC" id="3.5.1.28"/>
    </reaction>
</comment>
<feature type="transmembrane region" description="Helical" evidence="4">
    <location>
        <begin position="46"/>
        <end position="66"/>
    </location>
</feature>
<evidence type="ECO:0000313" key="7">
    <source>
        <dbReference type="Proteomes" id="UP000295292"/>
    </source>
</evidence>
<dbReference type="SMART" id="SM00646">
    <property type="entry name" value="Ami_3"/>
    <property type="match status" value="1"/>
</dbReference>
<dbReference type="InterPro" id="IPR021731">
    <property type="entry name" value="AMIN_dom"/>
</dbReference>
<accession>A0A4R6WJW8</accession>
<keyword evidence="7" id="KW-1185">Reference proteome</keyword>
<gene>
    <name evidence="6" type="ORF">CLV99_2264</name>
</gene>
<dbReference type="RefSeq" id="WP_133584519.1">
    <property type="nucleotide sequence ID" value="NZ_SNYV01000013.1"/>
</dbReference>
<keyword evidence="4" id="KW-0812">Transmembrane</keyword>
<dbReference type="PANTHER" id="PTHR30404">
    <property type="entry name" value="N-ACETYLMURAMOYL-L-ALANINE AMIDASE"/>
    <property type="match status" value="1"/>
</dbReference>
<keyword evidence="3" id="KW-0378">Hydrolase</keyword>
<proteinExistence type="predicted"/>
<reference evidence="6 7" key="1">
    <citation type="submission" date="2019-03" db="EMBL/GenBank/DDBJ databases">
        <title>Genomic Encyclopedia of Archaeal and Bacterial Type Strains, Phase II (KMG-II): from individual species to whole genera.</title>
        <authorList>
            <person name="Goeker M."/>
        </authorList>
    </citation>
    <scope>NUCLEOTIDE SEQUENCE [LARGE SCALE GENOMIC DNA]</scope>
    <source>
        <strain evidence="6 7">DSM 28353</strain>
    </source>
</reference>
<dbReference type="Proteomes" id="UP000295292">
    <property type="component" value="Unassembled WGS sequence"/>
</dbReference>
<dbReference type="Gene3D" id="2.60.40.3500">
    <property type="match status" value="1"/>
</dbReference>
<dbReference type="EMBL" id="SNYV01000013">
    <property type="protein sequence ID" value="TDQ78284.1"/>
    <property type="molecule type" value="Genomic_DNA"/>
</dbReference>
<evidence type="ECO:0000256" key="2">
    <source>
        <dbReference type="ARBA" id="ARBA00011901"/>
    </source>
</evidence>
<dbReference type="InterPro" id="IPR050695">
    <property type="entry name" value="N-acetylmuramoyl_amidase_3"/>
</dbReference>
<dbReference type="GO" id="GO:0008745">
    <property type="term" value="F:N-acetylmuramoyl-L-alanine amidase activity"/>
    <property type="evidence" value="ECO:0007669"/>
    <property type="project" value="UniProtKB-EC"/>
</dbReference>
<dbReference type="AlphaFoldDB" id="A0A4R6WJW8"/>
<evidence type="ECO:0000313" key="6">
    <source>
        <dbReference type="EMBL" id="TDQ78284.1"/>
    </source>
</evidence>
<name>A0A4R6WJW8_9SPHI</name>
<keyword evidence="4" id="KW-0472">Membrane</keyword>
<organism evidence="6 7">
    <name type="scientific">Sphingobacterium yanglingense</name>
    <dbReference type="NCBI Taxonomy" id="1437280"/>
    <lineage>
        <taxon>Bacteria</taxon>
        <taxon>Pseudomonadati</taxon>
        <taxon>Bacteroidota</taxon>
        <taxon>Sphingobacteriia</taxon>
        <taxon>Sphingobacteriales</taxon>
        <taxon>Sphingobacteriaceae</taxon>
        <taxon>Sphingobacterium</taxon>
    </lineage>
</organism>